<dbReference type="AlphaFoldDB" id="A0AAP9YDW9"/>
<feature type="region of interest" description="Disordered" evidence="1">
    <location>
        <begin position="143"/>
        <end position="167"/>
    </location>
</feature>
<dbReference type="EMBL" id="CP066310">
    <property type="protein sequence ID" value="QQE89094.1"/>
    <property type="molecule type" value="Genomic_DNA"/>
</dbReference>
<dbReference type="PROSITE" id="PS50943">
    <property type="entry name" value="HTH_CROC1"/>
    <property type="match status" value="1"/>
</dbReference>
<dbReference type="RefSeq" id="WP_089169767.1">
    <property type="nucleotide sequence ID" value="NZ_CP011835.1"/>
</dbReference>
<dbReference type="InterPro" id="IPR001387">
    <property type="entry name" value="Cro/C1-type_HTH"/>
</dbReference>
<dbReference type="SUPFAM" id="SSF47413">
    <property type="entry name" value="lambda repressor-like DNA-binding domains"/>
    <property type="match status" value="1"/>
</dbReference>
<evidence type="ECO:0000256" key="1">
    <source>
        <dbReference type="SAM" id="MobiDB-lite"/>
    </source>
</evidence>
<dbReference type="GO" id="GO:0003677">
    <property type="term" value="F:DNA binding"/>
    <property type="evidence" value="ECO:0007669"/>
    <property type="project" value="InterPro"/>
</dbReference>
<evidence type="ECO:0000259" key="2">
    <source>
        <dbReference type="PROSITE" id="PS50943"/>
    </source>
</evidence>
<evidence type="ECO:0000313" key="4">
    <source>
        <dbReference type="Proteomes" id="UP000596192"/>
    </source>
</evidence>
<dbReference type="GeneID" id="61933721"/>
<accession>A0AAP9YDW9</accession>
<dbReference type="InterPro" id="IPR010982">
    <property type="entry name" value="Lambda_DNA-bd_dom_sf"/>
</dbReference>
<dbReference type="CDD" id="cd00093">
    <property type="entry name" value="HTH_XRE"/>
    <property type="match status" value="1"/>
</dbReference>
<proteinExistence type="predicted"/>
<name>A0AAP9YDW9_9GAMM</name>
<sequence>MNITDRMTQLILVRKPKVGARGIRRAIADACGISYEAVRQWFSGNTGSIKNENLIAIAETFDTTVDWLLSGEGEPPHRKPVADSSAIPVARGQALSLAAIASPRSRGFLERIASAAAEGRLTEDDLALLDQIAARLERTSVRVDSSSNAVSHQRLRSKLKRNDPTAR</sequence>
<feature type="domain" description="HTH cro/C1-type" evidence="2">
    <location>
        <begin position="25"/>
        <end position="68"/>
    </location>
</feature>
<gene>
    <name evidence="3" type="ORF">GKQ51_01615</name>
</gene>
<dbReference type="Pfam" id="PF01381">
    <property type="entry name" value="HTH_3"/>
    <property type="match status" value="1"/>
</dbReference>
<evidence type="ECO:0000313" key="3">
    <source>
        <dbReference type="EMBL" id="QQE89094.1"/>
    </source>
</evidence>
<protein>
    <submittedName>
        <fullName evidence="3">Helix-turn-helix transcriptional regulator</fullName>
    </submittedName>
</protein>
<reference evidence="3 4" key="1">
    <citation type="submission" date="2020-12" db="EMBL/GenBank/DDBJ databases">
        <title>Genomic Analysis and Response surface optimization of nitrogen-fixing conditions for A. chroococcum strain HR1, Isolation from rhizosphere soil.</title>
        <authorList>
            <person name="Li J."/>
            <person name="Yang H."/>
            <person name="Liu H."/>
            <person name="Wang C."/>
            <person name="Tian Y."/>
            <person name="Lu X.Y."/>
        </authorList>
    </citation>
    <scope>NUCLEOTIDE SEQUENCE [LARGE SCALE GENOMIC DNA]</scope>
    <source>
        <strain evidence="3 4">HR1</strain>
    </source>
</reference>
<organism evidence="3 4">
    <name type="scientific">Azotobacter chroococcum</name>
    <dbReference type="NCBI Taxonomy" id="353"/>
    <lineage>
        <taxon>Bacteria</taxon>
        <taxon>Pseudomonadati</taxon>
        <taxon>Pseudomonadota</taxon>
        <taxon>Gammaproteobacteria</taxon>
        <taxon>Pseudomonadales</taxon>
        <taxon>Pseudomonadaceae</taxon>
        <taxon>Azotobacter</taxon>
    </lineage>
</organism>
<dbReference type="Proteomes" id="UP000596192">
    <property type="component" value="Chromosome"/>
</dbReference>
<dbReference type="SMART" id="SM00530">
    <property type="entry name" value="HTH_XRE"/>
    <property type="match status" value="1"/>
</dbReference>
<dbReference type="Gene3D" id="1.10.260.40">
    <property type="entry name" value="lambda repressor-like DNA-binding domains"/>
    <property type="match status" value="1"/>
</dbReference>